<gene>
    <name evidence="1" type="ORF">QEG54_002832</name>
</gene>
<dbReference type="Pfam" id="PF14348">
    <property type="entry name" value="DtrJ-like"/>
    <property type="match status" value="1"/>
</dbReference>
<evidence type="ECO:0000313" key="1">
    <source>
        <dbReference type="EMBL" id="EML1472091.1"/>
    </source>
</evidence>
<sequence length="53" mass="6503">MRSLLLSDSSVFVFRWIMMMYQWLFVDRGFLDWIQRAYAWQVHSQNTVVSELN</sequence>
<organism evidence="1">
    <name type="scientific">Pluralibacter gergoviae</name>
    <name type="common">Enterobacter gergoviae</name>
    <dbReference type="NCBI Taxonomy" id="61647"/>
    <lineage>
        <taxon>Bacteria</taxon>
        <taxon>Pseudomonadati</taxon>
        <taxon>Pseudomonadota</taxon>
        <taxon>Gammaproteobacteria</taxon>
        <taxon>Enterobacterales</taxon>
        <taxon>Enterobacteriaceae</taxon>
        <taxon>Pluralibacter</taxon>
    </lineage>
</organism>
<dbReference type="RefSeq" id="WP_155521265.1">
    <property type="nucleotide sequence ID" value="NZ_LDZN01000005.1"/>
</dbReference>
<dbReference type="InterPro" id="IPR022266">
    <property type="entry name" value="DtrJ-like"/>
</dbReference>
<reference evidence="1" key="1">
    <citation type="submission" date="2024-02" db="EMBL/GenBank/DDBJ databases">
        <authorList>
            <consortium name="Clinical and Environmental Microbiology Branch: Whole genome sequencing antimicrobial resistance pathogens in the healthcare setting"/>
        </authorList>
    </citation>
    <scope>NUCLEOTIDE SEQUENCE</scope>
    <source>
        <strain evidence="1">2021DK-00143</strain>
    </source>
</reference>
<comment type="caution">
    <text evidence="1">The sequence shown here is derived from an EMBL/GenBank/DDBJ whole genome shotgun (WGS) entry which is preliminary data.</text>
</comment>
<accession>A0AAI9DM53</accession>
<dbReference type="EMBL" id="ABLOKC030000014">
    <property type="protein sequence ID" value="EML1472091.1"/>
    <property type="molecule type" value="Genomic_DNA"/>
</dbReference>
<dbReference type="AlphaFoldDB" id="A0AAI9DM53"/>
<protein>
    <submittedName>
        <fullName evidence="1">DUF4400 domain-containing protein</fullName>
    </submittedName>
</protein>
<proteinExistence type="predicted"/>
<name>A0AAI9DM53_PLUGE</name>